<reference evidence="2" key="1">
    <citation type="submission" date="2020-05" db="EMBL/GenBank/DDBJ databases">
        <authorList>
            <person name="Chiriac C."/>
            <person name="Salcher M."/>
            <person name="Ghai R."/>
            <person name="Kavagutti S V."/>
        </authorList>
    </citation>
    <scope>NUCLEOTIDE SEQUENCE</scope>
</reference>
<proteinExistence type="predicted"/>
<evidence type="ECO:0000313" key="2">
    <source>
        <dbReference type="EMBL" id="CAB4214167.1"/>
    </source>
</evidence>
<evidence type="ECO:0000256" key="1">
    <source>
        <dbReference type="SAM" id="MobiDB-lite"/>
    </source>
</evidence>
<feature type="region of interest" description="Disordered" evidence="1">
    <location>
        <begin position="1"/>
        <end position="22"/>
    </location>
</feature>
<accession>A0A6J5SIN5</accession>
<sequence length="56" mass="6149">MKKTTTYKDANSAVKGAKKRGEPSITFMVAVGKPKAMPMRGQRTATNMMKKSSRSK</sequence>
<organism evidence="2">
    <name type="scientific">uncultured Caudovirales phage</name>
    <dbReference type="NCBI Taxonomy" id="2100421"/>
    <lineage>
        <taxon>Viruses</taxon>
        <taxon>Duplodnaviria</taxon>
        <taxon>Heunggongvirae</taxon>
        <taxon>Uroviricota</taxon>
        <taxon>Caudoviricetes</taxon>
        <taxon>Peduoviridae</taxon>
        <taxon>Maltschvirus</taxon>
        <taxon>Maltschvirus maltsch</taxon>
    </lineage>
</organism>
<gene>
    <name evidence="2" type="ORF">UFOVP1457_24</name>
</gene>
<dbReference type="EMBL" id="LR797409">
    <property type="protein sequence ID" value="CAB4214167.1"/>
    <property type="molecule type" value="Genomic_DNA"/>
</dbReference>
<protein>
    <submittedName>
        <fullName evidence="2">Uncharacterized protein</fullName>
    </submittedName>
</protein>
<name>A0A6J5SIN5_9CAUD</name>